<comment type="similarity">
    <text evidence="1">Belongs to the COQ10 family.</text>
</comment>
<dbReference type="EMBL" id="WIXP02000006">
    <property type="protein sequence ID" value="KAF6209848.1"/>
    <property type="molecule type" value="Genomic_DNA"/>
</dbReference>
<keyword evidence="6" id="KW-1185">Reference proteome</keyword>
<dbReference type="SUPFAM" id="SSF55961">
    <property type="entry name" value="Bet v1-like"/>
    <property type="match status" value="1"/>
</dbReference>
<dbReference type="Gene3D" id="3.30.530.20">
    <property type="match status" value="1"/>
</dbReference>
<reference evidence="5" key="1">
    <citation type="journal article" date="2021" name="Mol. Ecol. Resour.">
        <title>Apolygus lucorum genome provides insights into omnivorousness and mesophyll feeding.</title>
        <authorList>
            <person name="Liu Y."/>
            <person name="Liu H."/>
            <person name="Wang H."/>
            <person name="Huang T."/>
            <person name="Liu B."/>
            <person name="Yang B."/>
            <person name="Yin L."/>
            <person name="Li B."/>
            <person name="Zhang Y."/>
            <person name="Zhang S."/>
            <person name="Jiang F."/>
            <person name="Zhang X."/>
            <person name="Ren Y."/>
            <person name="Wang B."/>
            <person name="Wang S."/>
            <person name="Lu Y."/>
            <person name="Wu K."/>
            <person name="Fan W."/>
            <person name="Wang G."/>
        </authorList>
    </citation>
    <scope>NUCLEOTIDE SEQUENCE</scope>
    <source>
        <strain evidence="5">12Hb</strain>
    </source>
</reference>
<dbReference type="OrthoDB" id="292693at2759"/>
<dbReference type="Proteomes" id="UP000466442">
    <property type="component" value="Unassembled WGS sequence"/>
</dbReference>
<comment type="subunit">
    <text evidence="2">Interacts with coenzyme Q.</text>
</comment>
<dbReference type="InterPro" id="IPR005031">
    <property type="entry name" value="COQ10_START"/>
</dbReference>
<comment type="function">
    <text evidence="3">Required for the function of coenzyme Q in the respiratory chain. May serve as a chaperone or may be involved in the transport of Q6 from its site of synthesis to the catalytic sites of the respiratory complexes.</text>
</comment>
<accession>A0A8S9XNP0</accession>
<organism evidence="5 6">
    <name type="scientific">Apolygus lucorum</name>
    <name type="common">Small green plant bug</name>
    <name type="synonym">Lygocoris lucorum</name>
    <dbReference type="NCBI Taxonomy" id="248454"/>
    <lineage>
        <taxon>Eukaryota</taxon>
        <taxon>Metazoa</taxon>
        <taxon>Ecdysozoa</taxon>
        <taxon>Arthropoda</taxon>
        <taxon>Hexapoda</taxon>
        <taxon>Insecta</taxon>
        <taxon>Pterygota</taxon>
        <taxon>Neoptera</taxon>
        <taxon>Paraneoptera</taxon>
        <taxon>Hemiptera</taxon>
        <taxon>Heteroptera</taxon>
        <taxon>Panheteroptera</taxon>
        <taxon>Cimicomorpha</taxon>
        <taxon>Miridae</taxon>
        <taxon>Mirini</taxon>
        <taxon>Apolygus</taxon>
    </lineage>
</organism>
<evidence type="ECO:0000313" key="6">
    <source>
        <dbReference type="Proteomes" id="UP000466442"/>
    </source>
</evidence>
<evidence type="ECO:0000259" key="4">
    <source>
        <dbReference type="Pfam" id="PF03364"/>
    </source>
</evidence>
<dbReference type="GO" id="GO:0005739">
    <property type="term" value="C:mitochondrion"/>
    <property type="evidence" value="ECO:0007669"/>
    <property type="project" value="TreeGrafter"/>
</dbReference>
<dbReference type="GO" id="GO:0048039">
    <property type="term" value="F:ubiquinone binding"/>
    <property type="evidence" value="ECO:0007669"/>
    <property type="project" value="InterPro"/>
</dbReference>
<gene>
    <name evidence="5" type="ORF">GE061_015600</name>
</gene>
<dbReference type="AlphaFoldDB" id="A0A8S9XNP0"/>
<sequence>MRMHHARVAIFELCPKRNFTRLPEVLRCLLASEIHTRSLSGLRSLEGNNLSRHACPKRHFFTIPGISSSKRKEYVGRKIVGFTPDEMFQVVSDVENYRSFVPFCIRSDVNKRTEQLLLGRLEIGFPPLIESYVSRVTMNRPHLVKADCTDGKLFDHLTTSWKFSPGPKGNDRSSAIFFYLSFEFKSALHSQLANVFFNQLVQQMEQAFIREAERRFGAPSIRTIHLSPPRT</sequence>
<dbReference type="InterPro" id="IPR023393">
    <property type="entry name" value="START-like_dom_sf"/>
</dbReference>
<name>A0A8S9XNP0_APOLU</name>
<dbReference type="PANTHER" id="PTHR12901">
    <property type="entry name" value="SPERM PROTEIN HOMOLOG"/>
    <property type="match status" value="1"/>
</dbReference>
<dbReference type="GO" id="GO:0045333">
    <property type="term" value="P:cellular respiration"/>
    <property type="evidence" value="ECO:0007669"/>
    <property type="project" value="InterPro"/>
</dbReference>
<dbReference type="InterPro" id="IPR044996">
    <property type="entry name" value="COQ10-like"/>
</dbReference>
<evidence type="ECO:0000313" key="5">
    <source>
        <dbReference type="EMBL" id="KAF6209848.1"/>
    </source>
</evidence>
<comment type="caution">
    <text evidence="5">The sequence shown here is derived from an EMBL/GenBank/DDBJ whole genome shotgun (WGS) entry which is preliminary data.</text>
</comment>
<dbReference type="Pfam" id="PF03364">
    <property type="entry name" value="Polyketide_cyc"/>
    <property type="match status" value="1"/>
</dbReference>
<evidence type="ECO:0000256" key="3">
    <source>
        <dbReference type="ARBA" id="ARBA00024947"/>
    </source>
</evidence>
<proteinExistence type="inferred from homology"/>
<dbReference type="PANTHER" id="PTHR12901:SF10">
    <property type="entry name" value="COENZYME Q-BINDING PROTEIN COQ10, MITOCHONDRIAL"/>
    <property type="match status" value="1"/>
</dbReference>
<feature type="domain" description="Coenzyme Q-binding protein COQ10 START" evidence="4">
    <location>
        <begin position="80"/>
        <end position="208"/>
    </location>
</feature>
<evidence type="ECO:0000256" key="1">
    <source>
        <dbReference type="ARBA" id="ARBA00006885"/>
    </source>
</evidence>
<protein>
    <recommendedName>
        <fullName evidence="4">Coenzyme Q-binding protein COQ10 START domain-containing protein</fullName>
    </recommendedName>
</protein>
<evidence type="ECO:0000256" key="2">
    <source>
        <dbReference type="ARBA" id="ARBA00011814"/>
    </source>
</evidence>
<dbReference type="CDD" id="cd07813">
    <property type="entry name" value="COQ10p_like"/>
    <property type="match status" value="1"/>
</dbReference>